<name>A0A1H5Y7F8_NITMU</name>
<dbReference type="Proteomes" id="UP000236751">
    <property type="component" value="Unassembled WGS sequence"/>
</dbReference>
<proteinExistence type="predicted"/>
<dbReference type="RefSeq" id="WP_256326856.1">
    <property type="nucleotide sequence ID" value="NC_007614.1"/>
</dbReference>
<evidence type="ECO:0000313" key="1">
    <source>
        <dbReference type="EMBL" id="SEG20019.1"/>
    </source>
</evidence>
<protein>
    <submittedName>
        <fullName evidence="1">Uncharacterized protein</fullName>
    </submittedName>
</protein>
<accession>A0A1H5Y7F8</accession>
<evidence type="ECO:0000313" key="2">
    <source>
        <dbReference type="Proteomes" id="UP000236751"/>
    </source>
</evidence>
<reference evidence="1 2" key="1">
    <citation type="submission" date="2016-10" db="EMBL/GenBank/DDBJ databases">
        <authorList>
            <person name="de Groot N.N."/>
        </authorList>
    </citation>
    <scope>NUCLEOTIDE SEQUENCE [LARGE SCALE GENOMIC DNA]</scope>
    <source>
        <strain evidence="1 2">Nl13</strain>
    </source>
</reference>
<sequence>MDASSDDPLENWDLEEIPALRELWESDDIPGKWEQASITPESLE</sequence>
<organism evidence="1 2">
    <name type="scientific">Nitrosospira multiformis (strain ATCC 25196 / NCIMB 11849 / C 71)</name>
    <dbReference type="NCBI Taxonomy" id="323848"/>
    <lineage>
        <taxon>Bacteria</taxon>
        <taxon>Pseudomonadati</taxon>
        <taxon>Pseudomonadota</taxon>
        <taxon>Betaproteobacteria</taxon>
        <taxon>Nitrosomonadales</taxon>
        <taxon>Nitrosomonadaceae</taxon>
        <taxon>Nitrosospira</taxon>
    </lineage>
</organism>
<dbReference type="AlphaFoldDB" id="A0A1H5Y7F8"/>
<dbReference type="EMBL" id="FNVK01000049">
    <property type="protein sequence ID" value="SEG20019.1"/>
    <property type="molecule type" value="Genomic_DNA"/>
</dbReference>
<gene>
    <name evidence="1" type="ORF">SAMN05216403_1493</name>
</gene>